<keyword evidence="3" id="KW-0547">Nucleotide-binding</keyword>
<proteinExistence type="inferred from homology"/>
<dbReference type="PANTHER" id="PTHR43085:SF49">
    <property type="entry name" value="5-DEHYDRO-2-DEOXYGLUCONOKINASE"/>
    <property type="match status" value="1"/>
</dbReference>
<dbReference type="InterPro" id="IPR011611">
    <property type="entry name" value="PfkB_dom"/>
</dbReference>
<evidence type="ECO:0000256" key="4">
    <source>
        <dbReference type="ARBA" id="ARBA00022777"/>
    </source>
</evidence>
<dbReference type="PANTHER" id="PTHR43085">
    <property type="entry name" value="HEXOKINASE FAMILY MEMBER"/>
    <property type="match status" value="1"/>
</dbReference>
<evidence type="ECO:0000256" key="3">
    <source>
        <dbReference type="ARBA" id="ARBA00022741"/>
    </source>
</evidence>
<reference evidence="7 8" key="1">
    <citation type="submission" date="2019-09" db="EMBL/GenBank/DDBJ databases">
        <title>Draft genome sequence of Ginsengibacter sp. BR5-29.</title>
        <authorList>
            <person name="Im W.-T."/>
        </authorList>
    </citation>
    <scope>NUCLEOTIDE SEQUENCE [LARGE SCALE GENOMIC DNA]</scope>
    <source>
        <strain evidence="7 8">BR5-29</strain>
    </source>
</reference>
<dbReference type="RefSeq" id="WP_150413268.1">
    <property type="nucleotide sequence ID" value="NZ_VYQF01000001.1"/>
</dbReference>
<dbReference type="GO" id="GO:0005524">
    <property type="term" value="F:ATP binding"/>
    <property type="evidence" value="ECO:0007669"/>
    <property type="project" value="UniProtKB-KW"/>
</dbReference>
<dbReference type="NCBIfam" id="TIGR04382">
    <property type="entry name" value="myo_inos_iolC_N"/>
    <property type="match status" value="1"/>
</dbReference>
<gene>
    <name evidence="7" type="primary">iolC</name>
    <name evidence="7" type="ORF">FW778_03840</name>
</gene>
<dbReference type="InterPro" id="IPR029056">
    <property type="entry name" value="Ribokinase-like"/>
</dbReference>
<dbReference type="InterPro" id="IPR023314">
    <property type="entry name" value="Myo_inos_IolC-like_sf"/>
</dbReference>
<keyword evidence="4 7" id="KW-0418">Kinase</keyword>
<accession>A0A5J5IJG0</accession>
<dbReference type="Proteomes" id="UP000326903">
    <property type="component" value="Unassembled WGS sequence"/>
</dbReference>
<name>A0A5J5IJG0_9BACT</name>
<sequence length="337" mass="36800">MKEKEFDLITFGRSSIDLYSQDIGADFIDIKGFDAFVGGSPLNIAVGATRLGAKVSLLTGIGNDKVGDFIINFLKEQNVNTDTIARIDGARSSAVVLGIEPPDRFPLVYYRDNAADSQVTIDHVIAAKIDQYKILEISATALNIEPSRSAVFYAVETAFDNNVEVFLDMDFRADQWKDLRSFGLMVRAILPKVKIAIGTEEEILAATLQHADQVHISHQQISAPEIKGDIEASIQKIIKSGPELLIVKRGSKGATVYYKDGNKRDVPGFPVEILNVLGAGDAFASGFIYGYLQGWDIYKACRLGNASGAWVVQKSGCANAMPYHDELIQFVDSWGGL</sequence>
<comment type="caution">
    <text evidence="7">The sequence shown here is derived from an EMBL/GenBank/DDBJ whole genome shotgun (WGS) entry which is preliminary data.</text>
</comment>
<dbReference type="Pfam" id="PF00294">
    <property type="entry name" value="PfkB"/>
    <property type="match status" value="1"/>
</dbReference>
<protein>
    <submittedName>
        <fullName evidence="7">5-dehydro-2-deoxygluconokinase</fullName>
        <ecNumber evidence="7">2.7.1.92</ecNumber>
    </submittedName>
</protein>
<organism evidence="7 8">
    <name type="scientific">Ginsengibacter hankyongi</name>
    <dbReference type="NCBI Taxonomy" id="2607284"/>
    <lineage>
        <taxon>Bacteria</taxon>
        <taxon>Pseudomonadati</taxon>
        <taxon>Bacteroidota</taxon>
        <taxon>Chitinophagia</taxon>
        <taxon>Chitinophagales</taxon>
        <taxon>Chitinophagaceae</taxon>
        <taxon>Ginsengibacter</taxon>
    </lineage>
</organism>
<evidence type="ECO:0000313" key="7">
    <source>
        <dbReference type="EMBL" id="KAA9041179.1"/>
    </source>
</evidence>
<dbReference type="CDD" id="cd01166">
    <property type="entry name" value="KdgK"/>
    <property type="match status" value="1"/>
</dbReference>
<evidence type="ECO:0000256" key="5">
    <source>
        <dbReference type="ARBA" id="ARBA00022840"/>
    </source>
</evidence>
<dbReference type="GO" id="GO:0047590">
    <property type="term" value="F:5-dehydro-2-deoxygluconokinase activity"/>
    <property type="evidence" value="ECO:0007669"/>
    <property type="project" value="UniProtKB-EC"/>
</dbReference>
<dbReference type="InterPro" id="IPR050306">
    <property type="entry name" value="PfkB_Carbo_kinase"/>
</dbReference>
<dbReference type="PROSITE" id="PS00584">
    <property type="entry name" value="PFKB_KINASES_2"/>
    <property type="match status" value="1"/>
</dbReference>
<dbReference type="InterPro" id="IPR030830">
    <property type="entry name" value="Myo_inos_IolC"/>
</dbReference>
<dbReference type="Gene3D" id="3.40.1190.20">
    <property type="match status" value="1"/>
</dbReference>
<evidence type="ECO:0000259" key="6">
    <source>
        <dbReference type="Pfam" id="PF00294"/>
    </source>
</evidence>
<dbReference type="Gene3D" id="2.20.150.10">
    <property type="entry name" value="putative 5-dehydro-2- deoxygluconokinase"/>
    <property type="match status" value="1"/>
</dbReference>
<evidence type="ECO:0000256" key="1">
    <source>
        <dbReference type="ARBA" id="ARBA00010688"/>
    </source>
</evidence>
<feature type="domain" description="Carbohydrate kinase PfkB" evidence="6">
    <location>
        <begin position="9"/>
        <end position="322"/>
    </location>
</feature>
<comment type="similarity">
    <text evidence="1">Belongs to the carbohydrate kinase PfkB family.</text>
</comment>
<evidence type="ECO:0000256" key="2">
    <source>
        <dbReference type="ARBA" id="ARBA00022679"/>
    </source>
</evidence>
<keyword evidence="2 7" id="KW-0808">Transferase</keyword>
<keyword evidence="5" id="KW-0067">ATP-binding</keyword>
<keyword evidence="8" id="KW-1185">Reference proteome</keyword>
<dbReference type="AlphaFoldDB" id="A0A5J5IJG0"/>
<dbReference type="EC" id="2.7.1.92" evidence="7"/>
<dbReference type="EMBL" id="VYQF01000001">
    <property type="protein sequence ID" value="KAA9041179.1"/>
    <property type="molecule type" value="Genomic_DNA"/>
</dbReference>
<dbReference type="SUPFAM" id="SSF53613">
    <property type="entry name" value="Ribokinase-like"/>
    <property type="match status" value="1"/>
</dbReference>
<dbReference type="InterPro" id="IPR002173">
    <property type="entry name" value="Carboh/pur_kinase_PfkB_CS"/>
</dbReference>
<evidence type="ECO:0000313" key="8">
    <source>
        <dbReference type="Proteomes" id="UP000326903"/>
    </source>
</evidence>